<comment type="similarity">
    <text evidence="1">Belongs to the disease resistance NB-LRR family.</text>
</comment>
<feature type="coiled-coil region" evidence="5">
    <location>
        <begin position="37"/>
        <end position="85"/>
    </location>
</feature>
<name>A0AA88ANF7_FICCA</name>
<evidence type="ECO:0000259" key="6">
    <source>
        <dbReference type="Pfam" id="PF00931"/>
    </source>
</evidence>
<sequence length="878" mass="100904">MDCLIAIGSSIVGEIANHTVVPVGRQLGYLLFYKSNLETFRKQIKDLEHVRNSMQRRVEEARRNCEEIEDDVKDWLGEVEKISQDADDFLGTDAQADTRCSDRRPFPNLVLRYQLSRKAKKMASEVECIIKMVREFDGISYRPTLSYIQNSGYEVFDTRTEKLKQVMEVLRDSNISRVGVHGMPGVGKTMFVKEAAIQAKKEDLFSLAVMAVVSQTPNVGKIQQEIAEQLGLELGGERSIPGRACLLRFRLKQENKILIILDDVWKKLDLQEIGLCFEDHQKGCKILFTSRDRQVLNSLMGAENIFFLKNLPDNEARKLFNKIVGGRIEKPGFRPLASKLVSECAGLPVAITTVAHALKDGSLSVWKDALRQLQSSDFTNIEGMDEEVYKSILLSYNFLGRDEEAKLLLLFCSLHAEDEEISVENLVRYGVSWGLFDSIDTLEKARDRVRSLVDKLKYRCLLLGGHDHDLVKMHDVIRDVMVSIASKDRGMHTLTNVAKLNDKSLRDSTAIFLPSCESDQLPERLDCPKLKLFFMFNLKQSSLLIPEHFFGEAKELQVLFLTSLRLDMVLSSFTYLQNLQMLIFHNCELGGIALLGKLKNLKVLDLSWSNFEQFPKEIGQLAQLRLLSLEYCPNLLVIPFETILSLKHLEELNIGEAFVDWKIKGVQREISNSCLTDLSLSKLSNLRFRIRADASVEPNDLFTDRIEFQQLRSLALQYSQTCSRSDSSVLLFNEKVAFPSLEVLKLSEIDLNKLWMDRLPTMYFRNLRCLSVRRCNNLKYLLNFAVFRSLATLEFLKIRECRDMEEVLFAKEPSSDKKEGRFQRILFSQLKYLELWDLPNLKRFWAGNFIECPCLLKLTIKYCPKLKTFITFNNRNNN</sequence>
<feature type="domain" description="NB-ARC" evidence="6">
    <location>
        <begin position="161"/>
        <end position="325"/>
    </location>
</feature>
<dbReference type="SUPFAM" id="SSF52058">
    <property type="entry name" value="L domain-like"/>
    <property type="match status" value="1"/>
</dbReference>
<accession>A0AA88ANF7</accession>
<dbReference type="SUPFAM" id="SSF52540">
    <property type="entry name" value="P-loop containing nucleoside triphosphate hydrolases"/>
    <property type="match status" value="1"/>
</dbReference>
<dbReference type="AlphaFoldDB" id="A0AA88ANF7"/>
<keyword evidence="2" id="KW-0547">Nucleotide-binding</keyword>
<evidence type="ECO:0000256" key="4">
    <source>
        <dbReference type="ARBA" id="ARBA00022840"/>
    </source>
</evidence>
<dbReference type="InterPro" id="IPR002182">
    <property type="entry name" value="NB-ARC"/>
</dbReference>
<evidence type="ECO:0000313" key="9">
    <source>
        <dbReference type="Proteomes" id="UP001187192"/>
    </source>
</evidence>
<gene>
    <name evidence="8" type="ORF">TIFTF001_016334</name>
</gene>
<evidence type="ECO:0000259" key="7">
    <source>
        <dbReference type="Pfam" id="PF23247"/>
    </source>
</evidence>
<dbReference type="InterPro" id="IPR050905">
    <property type="entry name" value="Plant_NBS-LRR"/>
</dbReference>
<evidence type="ECO:0000313" key="8">
    <source>
        <dbReference type="EMBL" id="GMN47161.1"/>
    </source>
</evidence>
<protein>
    <recommendedName>
        <fullName evidence="10">AAA+ ATPase domain-containing protein</fullName>
    </recommendedName>
</protein>
<dbReference type="PANTHER" id="PTHR33463:SF198">
    <property type="entry name" value="RPP4C3"/>
    <property type="match status" value="1"/>
</dbReference>
<evidence type="ECO:0000256" key="2">
    <source>
        <dbReference type="ARBA" id="ARBA00022741"/>
    </source>
</evidence>
<dbReference type="InterPro" id="IPR042197">
    <property type="entry name" value="Apaf_helical"/>
</dbReference>
<keyword evidence="4" id="KW-0067">ATP-binding</keyword>
<dbReference type="Proteomes" id="UP001187192">
    <property type="component" value="Unassembled WGS sequence"/>
</dbReference>
<dbReference type="InterPro" id="IPR057135">
    <property type="entry name" value="At4g27190-like_LRR"/>
</dbReference>
<comment type="caution">
    <text evidence="8">The sequence shown here is derived from an EMBL/GenBank/DDBJ whole genome shotgun (WGS) entry which is preliminary data.</text>
</comment>
<evidence type="ECO:0000256" key="5">
    <source>
        <dbReference type="SAM" id="Coils"/>
    </source>
</evidence>
<dbReference type="Pfam" id="PF00931">
    <property type="entry name" value="NB-ARC"/>
    <property type="match status" value="1"/>
</dbReference>
<dbReference type="GO" id="GO:0005524">
    <property type="term" value="F:ATP binding"/>
    <property type="evidence" value="ECO:0007669"/>
    <property type="project" value="UniProtKB-KW"/>
</dbReference>
<organism evidence="8 9">
    <name type="scientific">Ficus carica</name>
    <name type="common">Common fig</name>
    <dbReference type="NCBI Taxonomy" id="3494"/>
    <lineage>
        <taxon>Eukaryota</taxon>
        <taxon>Viridiplantae</taxon>
        <taxon>Streptophyta</taxon>
        <taxon>Embryophyta</taxon>
        <taxon>Tracheophyta</taxon>
        <taxon>Spermatophyta</taxon>
        <taxon>Magnoliopsida</taxon>
        <taxon>eudicotyledons</taxon>
        <taxon>Gunneridae</taxon>
        <taxon>Pentapetalae</taxon>
        <taxon>rosids</taxon>
        <taxon>fabids</taxon>
        <taxon>Rosales</taxon>
        <taxon>Moraceae</taxon>
        <taxon>Ficeae</taxon>
        <taxon>Ficus</taxon>
    </lineage>
</organism>
<dbReference type="Gene3D" id="3.40.50.300">
    <property type="entry name" value="P-loop containing nucleotide triphosphate hydrolases"/>
    <property type="match status" value="1"/>
</dbReference>
<evidence type="ECO:0008006" key="10">
    <source>
        <dbReference type="Google" id="ProtNLM"/>
    </source>
</evidence>
<proteinExistence type="inferred from homology"/>
<dbReference type="EMBL" id="BTGU01000024">
    <property type="protein sequence ID" value="GMN47161.1"/>
    <property type="molecule type" value="Genomic_DNA"/>
</dbReference>
<dbReference type="GO" id="GO:0043531">
    <property type="term" value="F:ADP binding"/>
    <property type="evidence" value="ECO:0007669"/>
    <property type="project" value="InterPro"/>
</dbReference>
<dbReference type="GO" id="GO:0006952">
    <property type="term" value="P:defense response"/>
    <property type="evidence" value="ECO:0007669"/>
    <property type="project" value="UniProtKB-KW"/>
</dbReference>
<feature type="domain" description="Disease resistance protein At4g27190-like leucine-rich repeats" evidence="7">
    <location>
        <begin position="741"/>
        <end position="871"/>
    </location>
</feature>
<reference evidence="8" key="1">
    <citation type="submission" date="2023-07" db="EMBL/GenBank/DDBJ databases">
        <title>draft genome sequence of fig (Ficus carica).</title>
        <authorList>
            <person name="Takahashi T."/>
            <person name="Nishimura K."/>
        </authorList>
    </citation>
    <scope>NUCLEOTIDE SEQUENCE</scope>
</reference>
<keyword evidence="3" id="KW-0611">Plant defense</keyword>
<evidence type="ECO:0000256" key="3">
    <source>
        <dbReference type="ARBA" id="ARBA00022821"/>
    </source>
</evidence>
<dbReference type="Gene3D" id="3.80.10.10">
    <property type="entry name" value="Ribonuclease Inhibitor"/>
    <property type="match status" value="2"/>
</dbReference>
<dbReference type="PANTHER" id="PTHR33463">
    <property type="entry name" value="NB-ARC DOMAIN-CONTAINING PROTEIN-RELATED"/>
    <property type="match status" value="1"/>
</dbReference>
<dbReference type="PRINTS" id="PR00364">
    <property type="entry name" value="DISEASERSIST"/>
</dbReference>
<dbReference type="InterPro" id="IPR032675">
    <property type="entry name" value="LRR_dom_sf"/>
</dbReference>
<dbReference type="Pfam" id="PF23247">
    <property type="entry name" value="LRR_RPS2"/>
    <property type="match status" value="1"/>
</dbReference>
<dbReference type="InterPro" id="IPR027417">
    <property type="entry name" value="P-loop_NTPase"/>
</dbReference>
<keyword evidence="5" id="KW-0175">Coiled coil</keyword>
<dbReference type="Gene3D" id="1.10.8.430">
    <property type="entry name" value="Helical domain of apoptotic protease-activating factors"/>
    <property type="match status" value="1"/>
</dbReference>
<evidence type="ECO:0000256" key="1">
    <source>
        <dbReference type="ARBA" id="ARBA00008894"/>
    </source>
</evidence>
<keyword evidence="9" id="KW-1185">Reference proteome</keyword>